<evidence type="ECO:0000313" key="3">
    <source>
        <dbReference type="EMBL" id="KKR15165.1"/>
    </source>
</evidence>
<feature type="transmembrane region" description="Helical" evidence="1">
    <location>
        <begin position="63"/>
        <end position="85"/>
    </location>
</feature>
<organism evidence="3 4">
    <name type="scientific">Candidatus Falkowbacteria bacterium GW2011_GWA2_39_24</name>
    <dbReference type="NCBI Taxonomy" id="1618634"/>
    <lineage>
        <taxon>Bacteria</taxon>
        <taxon>Candidatus Falkowiibacteriota</taxon>
    </lineage>
</organism>
<dbReference type="Pfam" id="PF18895">
    <property type="entry name" value="T4SS_pilin"/>
    <property type="match status" value="1"/>
</dbReference>
<dbReference type="InterPro" id="IPR014756">
    <property type="entry name" value="Ig_E-set"/>
</dbReference>
<evidence type="ECO:0000259" key="2">
    <source>
        <dbReference type="Pfam" id="PF01833"/>
    </source>
</evidence>
<gene>
    <name evidence="3" type="ORF">UT42_C0008G0010</name>
</gene>
<dbReference type="InterPro" id="IPR043993">
    <property type="entry name" value="T4SS_pilin"/>
</dbReference>
<feature type="domain" description="IPT/TIG" evidence="2">
    <location>
        <begin position="485"/>
        <end position="575"/>
    </location>
</feature>
<feature type="domain" description="IPT/TIG" evidence="2">
    <location>
        <begin position="295"/>
        <end position="377"/>
    </location>
</feature>
<proteinExistence type="predicted"/>
<evidence type="ECO:0000256" key="1">
    <source>
        <dbReference type="SAM" id="Phobius"/>
    </source>
</evidence>
<keyword evidence="1" id="KW-1133">Transmembrane helix</keyword>
<dbReference type="EMBL" id="LBWS01000008">
    <property type="protein sequence ID" value="KKR15165.1"/>
    <property type="molecule type" value="Genomic_DNA"/>
</dbReference>
<keyword evidence="1" id="KW-0812">Transmembrane</keyword>
<dbReference type="InterPro" id="IPR002909">
    <property type="entry name" value="IPT_dom"/>
</dbReference>
<dbReference type="Pfam" id="PF01833">
    <property type="entry name" value="TIG"/>
    <property type="match status" value="2"/>
</dbReference>
<dbReference type="SUPFAM" id="SSF81296">
    <property type="entry name" value="E set domains"/>
    <property type="match status" value="2"/>
</dbReference>
<keyword evidence="1" id="KW-0472">Membrane</keyword>
<dbReference type="Gene3D" id="2.60.40.10">
    <property type="entry name" value="Immunoglobulins"/>
    <property type="match status" value="2"/>
</dbReference>
<dbReference type="AlphaFoldDB" id="A0A0G0QXY9"/>
<dbReference type="Proteomes" id="UP000034048">
    <property type="component" value="Unassembled WGS sequence"/>
</dbReference>
<accession>A0A0G0QXY9</accession>
<protein>
    <recommendedName>
        <fullName evidence="2">IPT/TIG domain-containing protein</fullName>
    </recommendedName>
</protein>
<sequence>MSKISKQLVIIFLLIFCSLAVYSLTPVIAQTQVDLWGDQISGQDFGAQQLEEVGLGKNDPRVIVINIIRIILGLLGVIAVALIMYGGWIWMTAQGNPESVDKAKLIIRNAVIGLLIILASFAIVTYILNRLTYATGATSASSCVTGATEQCKPGDCWRTCTNSIWGPCVGADCGVSGATADVACDSNTLLPGCQEDDNFCLAYNKYCDSGSCLCKSKSGYGDPCGDGQDQATCNKNSDQCANYLTCDFNATSSRCECSGPPVIDNVTPVGSFCDSAPNTYCQTNSDCSSGACNQGTPNGAVGNLVTIHGKNFLAYDPAVSQVLFWGGADYSQSASLAVTVNSSCLKSWTDTEIIVVVPNGAQTGGLKIVATNGSDVTSLAPGPNLPDFVVNNIQRPGLCQVAPISGPTDALITYTGLKLTGVTAYFGNLVKNVKANSSSFVSDLQGEVVVPNITPGRTSTFVQAGSQPNSNYLEFIKEVEATAVPMIVSISPITGPESQYVTITGSGFSTVRGKSIVYFGKEEANFSFPKVCANSVWNDNQIIVKVPKGLSDDELYDISVVVGTQTAISPTKFKYDKDLMLTPGLCLIYPMFGQHNDEMQLWGEYFGTTNTNNKVRFYLGQDQSGSAITYWDVDKSTLGTRPDKAITTIHQQAASGPVNIVKWDSKKNQELVSNDMYITIGQCQQDADCGAGVCCPDGTPEVGRCQTTPDRCFGSTESSVYEWEFSTGNDAQCPDSKPAQCSDGSCCSALKNCKDLTNSGQTTCTDDNSCSGYGSKMCYDSIYCPNSPGSCSQNSKIITYGGSCDCSLLGYLNTSFNNSI</sequence>
<evidence type="ECO:0000313" key="4">
    <source>
        <dbReference type="Proteomes" id="UP000034048"/>
    </source>
</evidence>
<comment type="caution">
    <text evidence="3">The sequence shown here is derived from an EMBL/GenBank/DDBJ whole genome shotgun (WGS) entry which is preliminary data.</text>
</comment>
<feature type="transmembrane region" description="Helical" evidence="1">
    <location>
        <begin position="106"/>
        <end position="128"/>
    </location>
</feature>
<dbReference type="InterPro" id="IPR013783">
    <property type="entry name" value="Ig-like_fold"/>
</dbReference>
<reference evidence="3 4" key="1">
    <citation type="journal article" date="2015" name="Nature">
        <title>rRNA introns, odd ribosomes, and small enigmatic genomes across a large radiation of phyla.</title>
        <authorList>
            <person name="Brown C.T."/>
            <person name="Hug L.A."/>
            <person name="Thomas B.C."/>
            <person name="Sharon I."/>
            <person name="Castelle C.J."/>
            <person name="Singh A."/>
            <person name="Wilkins M.J."/>
            <person name="Williams K.H."/>
            <person name="Banfield J.F."/>
        </authorList>
    </citation>
    <scope>NUCLEOTIDE SEQUENCE [LARGE SCALE GENOMIC DNA]</scope>
</reference>
<name>A0A0G0QXY9_9BACT</name>